<dbReference type="Proteomes" id="UP001159363">
    <property type="component" value="Chromosome 3"/>
</dbReference>
<proteinExistence type="predicted"/>
<organism evidence="1 2">
    <name type="scientific">Dryococelus australis</name>
    <dbReference type="NCBI Taxonomy" id="614101"/>
    <lineage>
        <taxon>Eukaryota</taxon>
        <taxon>Metazoa</taxon>
        <taxon>Ecdysozoa</taxon>
        <taxon>Arthropoda</taxon>
        <taxon>Hexapoda</taxon>
        <taxon>Insecta</taxon>
        <taxon>Pterygota</taxon>
        <taxon>Neoptera</taxon>
        <taxon>Polyneoptera</taxon>
        <taxon>Phasmatodea</taxon>
        <taxon>Verophasmatodea</taxon>
        <taxon>Anareolatae</taxon>
        <taxon>Phasmatidae</taxon>
        <taxon>Eurycanthinae</taxon>
        <taxon>Dryococelus</taxon>
    </lineage>
</organism>
<gene>
    <name evidence="1" type="ORF">PR048_010320</name>
</gene>
<name>A0ABQ9I385_9NEOP</name>
<evidence type="ECO:0000313" key="2">
    <source>
        <dbReference type="Proteomes" id="UP001159363"/>
    </source>
</evidence>
<keyword evidence="2" id="KW-1185">Reference proteome</keyword>
<protein>
    <submittedName>
        <fullName evidence="1">Uncharacterized protein</fullName>
    </submittedName>
</protein>
<feature type="non-terminal residue" evidence="1">
    <location>
        <position position="725"/>
    </location>
</feature>
<dbReference type="EMBL" id="JARBHB010000003">
    <property type="protein sequence ID" value="KAJ8890811.1"/>
    <property type="molecule type" value="Genomic_DNA"/>
</dbReference>
<sequence length="725" mass="82808">MRHSASPVGRWVATVPLTGVTAVAGEFVCYMVAYVQALATFRSTDFRLRVMQLVVQAVDHEAVTRLQNFVNVFRFVPRCEDMARYNTQHETGKGNSQRLEKRVKLNVFVRPLRETQRSFFIHYQPGRRSEISRSTGGDATEYNVGGETGAPGEIAQSYCWGRNLGSENDDEKEKDQGYRGTNTSPLLKTIAKKACKKGGANIIKIGKIWINLTVTGVERVWGVIPLFVQQGLIKKLIPTCEGEMGVDVGCEYRNSWFTQKSLFEEYKRLPFRVIAYHSKWALLRQTEYTYRMQMMQTYAADSSVPANPIVFAQLQQTSTSLRFPAGWAFRSITPNPFSPVEMKAKVSAVGLGNRRTPGTGPLGWAFGDHYFGPFWNGIEEEGISLPIQSGHNKNFPLAHIARRQFAWSPVGVALMALQLMLLARSFSKRRDGDNTASKIVLRSPFQQRARLVSVGMAITQHQKSFCDLRFNKCESVMTVQLWHCASYCAEHTTVARAVSNMPSIGGPRVPERDVERIRQSFVRSPHKSSRELAISHMTVWLLQALRDVDKQRLEFCEFILGMEIDNVNFCSRFVFREETIRRVHCHKVRVWGTQRPDAMVKHEERFFFLWKTPLWERYIWICWRSGCFHNSENDVASPHWQPHFRKFPNIKLPERWIGCKGLIDRAPHQWPPRSPDLSVCDFFSCRGRGGCERLRLCASPSNYCRRTATLHINSSGCGSTSHART</sequence>
<comment type="caution">
    <text evidence="1">The sequence shown here is derived from an EMBL/GenBank/DDBJ whole genome shotgun (WGS) entry which is preliminary data.</text>
</comment>
<reference evidence="1 2" key="1">
    <citation type="submission" date="2023-02" db="EMBL/GenBank/DDBJ databases">
        <title>LHISI_Scaffold_Assembly.</title>
        <authorList>
            <person name="Stuart O.P."/>
            <person name="Cleave R."/>
            <person name="Magrath M.J.L."/>
            <person name="Mikheyev A.S."/>
        </authorList>
    </citation>
    <scope>NUCLEOTIDE SEQUENCE [LARGE SCALE GENOMIC DNA]</scope>
    <source>
        <strain evidence="1">Daus_M_001</strain>
        <tissue evidence="1">Leg muscle</tissue>
    </source>
</reference>
<accession>A0ABQ9I385</accession>
<dbReference type="PANTHER" id="PTHR47326:SF1">
    <property type="entry name" value="HTH PSQ-TYPE DOMAIN-CONTAINING PROTEIN"/>
    <property type="match status" value="1"/>
</dbReference>
<evidence type="ECO:0000313" key="1">
    <source>
        <dbReference type="EMBL" id="KAJ8890811.1"/>
    </source>
</evidence>
<dbReference type="PANTHER" id="PTHR47326">
    <property type="entry name" value="TRANSPOSABLE ELEMENT TC3 TRANSPOSASE-LIKE PROTEIN"/>
    <property type="match status" value="1"/>
</dbReference>